<evidence type="ECO:0008006" key="3">
    <source>
        <dbReference type="Google" id="ProtNLM"/>
    </source>
</evidence>
<name>A0ABR1RFF2_9PEZI</name>
<organism evidence="1 2">
    <name type="scientific">Apiospora marii</name>
    <dbReference type="NCBI Taxonomy" id="335849"/>
    <lineage>
        <taxon>Eukaryota</taxon>
        <taxon>Fungi</taxon>
        <taxon>Dikarya</taxon>
        <taxon>Ascomycota</taxon>
        <taxon>Pezizomycotina</taxon>
        <taxon>Sordariomycetes</taxon>
        <taxon>Xylariomycetidae</taxon>
        <taxon>Amphisphaeriales</taxon>
        <taxon>Apiosporaceae</taxon>
        <taxon>Apiospora</taxon>
    </lineage>
</organism>
<proteinExistence type="predicted"/>
<gene>
    <name evidence="1" type="ORF">PG991_011177</name>
</gene>
<comment type="caution">
    <text evidence="1">The sequence shown here is derived from an EMBL/GenBank/DDBJ whole genome shotgun (WGS) entry which is preliminary data.</text>
</comment>
<dbReference type="SUPFAM" id="SSF56112">
    <property type="entry name" value="Protein kinase-like (PK-like)"/>
    <property type="match status" value="1"/>
</dbReference>
<evidence type="ECO:0000313" key="1">
    <source>
        <dbReference type="EMBL" id="KAK8008626.1"/>
    </source>
</evidence>
<evidence type="ECO:0000313" key="2">
    <source>
        <dbReference type="Proteomes" id="UP001396898"/>
    </source>
</evidence>
<reference evidence="1 2" key="1">
    <citation type="submission" date="2023-01" db="EMBL/GenBank/DDBJ databases">
        <title>Analysis of 21 Apiospora genomes using comparative genomics revels a genus with tremendous synthesis potential of carbohydrate active enzymes and secondary metabolites.</title>
        <authorList>
            <person name="Sorensen T."/>
        </authorList>
    </citation>
    <scope>NUCLEOTIDE SEQUENCE [LARGE SCALE GENOMIC DNA]</scope>
    <source>
        <strain evidence="1 2">CBS 20057</strain>
    </source>
</reference>
<dbReference type="InterPro" id="IPR011009">
    <property type="entry name" value="Kinase-like_dom_sf"/>
</dbReference>
<dbReference type="EMBL" id="JAQQWI010000016">
    <property type="protein sequence ID" value="KAK8008626.1"/>
    <property type="molecule type" value="Genomic_DNA"/>
</dbReference>
<accession>A0ABR1RFF2</accession>
<dbReference type="Proteomes" id="UP001396898">
    <property type="component" value="Unassembled WGS sequence"/>
</dbReference>
<protein>
    <recommendedName>
        <fullName evidence="3">Protein kinase domain-containing protein</fullName>
    </recommendedName>
</protein>
<sequence>MSHRRMDPVEAAKNIQLYFDKDGRYATECFVSNGALGHVYKLKTTSEGETRRLIVKIPFEAVQDVPARARRNFMTEEASLKGAVSIVKGWVYMERLENGTLEQFITRAKGRSAPLPNRLIWRLLMCFIRMHIALSWPTSYAAGNIKLETIEGDYPSYILYNSDIHSQNVMFGHFSSDDLLEHEITPILKMIDLGGVEKRATPTVYAWNAAIQKLLAFLPQVSSQLPYRLGSRAMSYSLTDMHLFPKELEPLLFAGRDPDMTLKYDPRLDLDLYRVIDPSMGSVNLDPMSLHYMEQVATEAIRTRTAEWYRNNMPRSNLDETDEAAIRLVRELILEPSNPNKSVADAMQALIEGFDSLAI</sequence>
<keyword evidence="2" id="KW-1185">Reference proteome</keyword>